<sequence length="547" mass="62551">MKFQKILICATLALGTVISENVNYAYTTDDLKYNFHCVEDNNKVCRFLEKELFEAANAISKIIDLETPVKFEAFVDDLSKYRINDTKEVRAVVLDKEFVPLSNKDTNIVSPYPNSKIITENVSNENENNFYLVLNNFKSEENYLDYLRKDFDSSMAMEIFEELKVLELLGYPYVGASVIIGEEMAVENYMPKRKDQEKMDATATYATENCKDLVKGELAHTLVHWEDTLISKESISKKVRRAVKKIKCYVKGTKKENNKKDDINKPNDINRIVAVGDTHGDYEHLISILQHAKLVDEENNWIGKNSILIQMGDLMNRGNDTLKIYDTMMNIREQAKTKGGIVHMLFGNHEILELQGNHYFTSLKDFESFGGVSGREEAFGPTGKYGQFLRQEMNMTMVIGDSIFAHAGVAPEYVTEGVDKLNEHAREILLDTPSVEELYQLLLKNVTHPIFTDPIFDKIGNGPVNMRDFANKPESQMCDQLEKTLELTNTKRMIVGHTVQTYGKIRTKCNNKLILIDIGISRCIAGGYYGYLEMLLDKKEIWARYLN</sequence>
<dbReference type="InterPro" id="IPR004843">
    <property type="entry name" value="Calcineurin-like_PHP"/>
</dbReference>
<keyword evidence="1" id="KW-0732">Signal</keyword>
<feature type="domain" description="Calcineurin-like phosphoesterase" evidence="2">
    <location>
        <begin position="271"/>
        <end position="498"/>
    </location>
</feature>
<comment type="caution">
    <text evidence="3">The sequence shown here is derived from an EMBL/GenBank/DDBJ whole genome shotgun (WGS) entry which is preliminary data.</text>
</comment>
<dbReference type="STRING" id="1754190.A0A1Y2ADL7"/>
<evidence type="ECO:0000256" key="1">
    <source>
        <dbReference type="SAM" id="SignalP"/>
    </source>
</evidence>
<dbReference type="SUPFAM" id="SSF56300">
    <property type="entry name" value="Metallo-dependent phosphatases"/>
    <property type="match status" value="1"/>
</dbReference>
<evidence type="ECO:0000313" key="4">
    <source>
        <dbReference type="Proteomes" id="UP000193920"/>
    </source>
</evidence>
<keyword evidence="4" id="KW-1185">Reference proteome</keyword>
<dbReference type="Gene3D" id="3.60.21.10">
    <property type="match status" value="1"/>
</dbReference>
<dbReference type="EMBL" id="MCOG01000283">
    <property type="protein sequence ID" value="ORY20643.1"/>
    <property type="molecule type" value="Genomic_DNA"/>
</dbReference>
<dbReference type="GO" id="GO:0016787">
    <property type="term" value="F:hydrolase activity"/>
    <property type="evidence" value="ECO:0007669"/>
    <property type="project" value="InterPro"/>
</dbReference>
<evidence type="ECO:0000313" key="3">
    <source>
        <dbReference type="EMBL" id="ORY20643.1"/>
    </source>
</evidence>
<evidence type="ECO:0000259" key="2">
    <source>
        <dbReference type="Pfam" id="PF00149"/>
    </source>
</evidence>
<feature type="signal peptide" evidence="1">
    <location>
        <begin position="1"/>
        <end position="19"/>
    </location>
</feature>
<dbReference type="Proteomes" id="UP000193920">
    <property type="component" value="Unassembled WGS sequence"/>
</dbReference>
<protein>
    <submittedName>
        <fullName evidence="3">Metallo-dependent phosphatase</fullName>
    </submittedName>
</protein>
<accession>A0A1Y2ADL7</accession>
<dbReference type="InterPro" id="IPR029052">
    <property type="entry name" value="Metallo-depent_PP-like"/>
</dbReference>
<organism evidence="3 4">
    <name type="scientific">Neocallimastix californiae</name>
    <dbReference type="NCBI Taxonomy" id="1754190"/>
    <lineage>
        <taxon>Eukaryota</taxon>
        <taxon>Fungi</taxon>
        <taxon>Fungi incertae sedis</taxon>
        <taxon>Chytridiomycota</taxon>
        <taxon>Chytridiomycota incertae sedis</taxon>
        <taxon>Neocallimastigomycetes</taxon>
        <taxon>Neocallimastigales</taxon>
        <taxon>Neocallimastigaceae</taxon>
        <taxon>Neocallimastix</taxon>
    </lineage>
</organism>
<feature type="chain" id="PRO_5012621186" evidence="1">
    <location>
        <begin position="20"/>
        <end position="547"/>
    </location>
</feature>
<name>A0A1Y2ADL7_9FUNG</name>
<gene>
    <name evidence="3" type="ORF">LY90DRAFT_391099</name>
</gene>
<reference evidence="3 4" key="1">
    <citation type="submission" date="2016-08" db="EMBL/GenBank/DDBJ databases">
        <title>A Parts List for Fungal Cellulosomes Revealed by Comparative Genomics.</title>
        <authorList>
            <consortium name="DOE Joint Genome Institute"/>
            <person name="Haitjema C.H."/>
            <person name="Gilmore S.P."/>
            <person name="Henske J.K."/>
            <person name="Solomon K.V."/>
            <person name="De Groot R."/>
            <person name="Kuo A."/>
            <person name="Mondo S.J."/>
            <person name="Salamov A.A."/>
            <person name="Labutti K."/>
            <person name="Zhao Z."/>
            <person name="Chiniquy J."/>
            <person name="Barry K."/>
            <person name="Brewer H.M."/>
            <person name="Purvine S.O."/>
            <person name="Wright A.T."/>
            <person name="Boxma B."/>
            <person name="Van Alen T."/>
            <person name="Hackstein J.H."/>
            <person name="Baker S.E."/>
            <person name="Grigoriev I.V."/>
            <person name="O'Malley M.A."/>
        </authorList>
    </citation>
    <scope>NUCLEOTIDE SEQUENCE [LARGE SCALE GENOMIC DNA]</scope>
    <source>
        <strain evidence="3 4">G1</strain>
    </source>
</reference>
<dbReference type="OrthoDB" id="5976022at2759"/>
<proteinExistence type="predicted"/>
<dbReference type="AlphaFoldDB" id="A0A1Y2ADL7"/>
<dbReference type="PANTHER" id="PTHR46546:SF4">
    <property type="entry name" value="SHEWANELLA-LIKE PROTEIN PHOSPHATASE 1"/>
    <property type="match status" value="1"/>
</dbReference>
<dbReference type="PANTHER" id="PTHR46546">
    <property type="entry name" value="SHEWANELLA-LIKE PROTEIN PHOSPHATASE 1"/>
    <property type="match status" value="1"/>
</dbReference>
<dbReference type="Pfam" id="PF00149">
    <property type="entry name" value="Metallophos"/>
    <property type="match status" value="1"/>
</dbReference>